<evidence type="ECO:0000313" key="2">
    <source>
        <dbReference type="EMBL" id="NJB90167.1"/>
    </source>
</evidence>
<dbReference type="GO" id="GO:0016491">
    <property type="term" value="F:oxidoreductase activity"/>
    <property type="evidence" value="ECO:0007669"/>
    <property type="project" value="InterPro"/>
</dbReference>
<evidence type="ECO:0000313" key="3">
    <source>
        <dbReference type="Proteomes" id="UP000535078"/>
    </source>
</evidence>
<dbReference type="InterPro" id="IPR011008">
    <property type="entry name" value="Dimeric_a/b-barrel"/>
</dbReference>
<dbReference type="SUPFAM" id="SSF54909">
    <property type="entry name" value="Dimeric alpha+beta barrel"/>
    <property type="match status" value="1"/>
</dbReference>
<dbReference type="Pfam" id="PF07110">
    <property type="entry name" value="EthD"/>
    <property type="match status" value="1"/>
</dbReference>
<name>A0A7X6B9U8_9SPHN</name>
<dbReference type="RefSeq" id="WP_167921645.1">
    <property type="nucleotide sequence ID" value="NZ_JAATIT010000003.1"/>
</dbReference>
<gene>
    <name evidence="2" type="ORF">GGR90_002361</name>
</gene>
<dbReference type="Proteomes" id="UP000535078">
    <property type="component" value="Unassembled WGS sequence"/>
</dbReference>
<dbReference type="InterPro" id="IPR009799">
    <property type="entry name" value="EthD_dom"/>
</dbReference>
<accession>A0A7X6B9U8</accession>
<protein>
    <recommendedName>
        <fullName evidence="1">EthD domain-containing protein</fullName>
    </recommendedName>
</protein>
<proteinExistence type="predicted"/>
<keyword evidence="3" id="KW-1185">Reference proteome</keyword>
<comment type="caution">
    <text evidence="2">The sequence shown here is derived from an EMBL/GenBank/DDBJ whole genome shotgun (WGS) entry which is preliminary data.</text>
</comment>
<organism evidence="2 3">
    <name type="scientific">Sphingopyxis italica</name>
    <dbReference type="NCBI Taxonomy" id="1129133"/>
    <lineage>
        <taxon>Bacteria</taxon>
        <taxon>Pseudomonadati</taxon>
        <taxon>Pseudomonadota</taxon>
        <taxon>Alphaproteobacteria</taxon>
        <taxon>Sphingomonadales</taxon>
        <taxon>Sphingomonadaceae</taxon>
        <taxon>Sphingopyxis</taxon>
    </lineage>
</organism>
<evidence type="ECO:0000259" key="1">
    <source>
        <dbReference type="Pfam" id="PF07110"/>
    </source>
</evidence>
<dbReference type="Gene3D" id="3.30.70.100">
    <property type="match status" value="1"/>
</dbReference>
<sequence length="243" mass="26167">MGGVSTVALIERRPDITRSLFTRYWRDVHGVMAARIPGFDRYTQHHVTPLDTASEPFEGIAIVTYGSEDDRAGLIHSEVTQHIHRDEQNVFRRALLYNLGEGAARQLLGSEDAAGHAMFIVAEAGHDIDADLAALDDTPLYLAVYDLTGGDPSGWNQTDTSGRVFTALLHGVWADRDSAVTAAGKFAGAAYMLDERHVMVDGGRPTPVGLRGLDAVRTIEEAGADNQLSEAVVRAVYGIAAAP</sequence>
<feature type="domain" description="EthD" evidence="1">
    <location>
        <begin position="13"/>
        <end position="89"/>
    </location>
</feature>
<dbReference type="AlphaFoldDB" id="A0A7X6B9U8"/>
<dbReference type="EMBL" id="JAATIT010000003">
    <property type="protein sequence ID" value="NJB90167.1"/>
    <property type="molecule type" value="Genomic_DNA"/>
</dbReference>
<reference evidence="2 3" key="1">
    <citation type="submission" date="2020-03" db="EMBL/GenBank/DDBJ databases">
        <title>Genomic Encyclopedia of Type Strains, Phase IV (KMG-IV): sequencing the most valuable type-strain genomes for metagenomic binning, comparative biology and taxonomic classification.</title>
        <authorList>
            <person name="Goeker M."/>
        </authorList>
    </citation>
    <scope>NUCLEOTIDE SEQUENCE [LARGE SCALE GENOMIC DNA]</scope>
    <source>
        <strain evidence="2 3">DSM 25229</strain>
    </source>
</reference>